<keyword evidence="3" id="KW-0732">Signal</keyword>
<dbReference type="PANTHER" id="PTHR11010">
    <property type="entry name" value="PROTEASE S28 PRO-X CARBOXYPEPTIDASE-RELATED"/>
    <property type="match status" value="1"/>
</dbReference>
<evidence type="ECO:0000256" key="3">
    <source>
        <dbReference type="ARBA" id="ARBA00022729"/>
    </source>
</evidence>
<dbReference type="EMBL" id="WIXP02000001">
    <property type="protein sequence ID" value="KAF6215782.1"/>
    <property type="molecule type" value="Genomic_DNA"/>
</dbReference>
<dbReference type="InterPro" id="IPR008758">
    <property type="entry name" value="Peptidase_S28"/>
</dbReference>
<evidence type="ECO:0000313" key="6">
    <source>
        <dbReference type="EMBL" id="KAF6215782.1"/>
    </source>
</evidence>
<dbReference type="Pfam" id="PF05577">
    <property type="entry name" value="Peptidase_S28"/>
    <property type="match status" value="1"/>
</dbReference>
<dbReference type="SUPFAM" id="SSF53474">
    <property type="entry name" value="alpha/beta-Hydrolases"/>
    <property type="match status" value="1"/>
</dbReference>
<keyword evidence="4" id="KW-0378">Hydrolase</keyword>
<comment type="similarity">
    <text evidence="1">Belongs to the peptidase S28 family.</text>
</comment>
<evidence type="ECO:0000256" key="4">
    <source>
        <dbReference type="ARBA" id="ARBA00022801"/>
    </source>
</evidence>
<organism evidence="6 7">
    <name type="scientific">Apolygus lucorum</name>
    <name type="common">Small green plant bug</name>
    <name type="synonym">Lygocoris lucorum</name>
    <dbReference type="NCBI Taxonomy" id="248454"/>
    <lineage>
        <taxon>Eukaryota</taxon>
        <taxon>Metazoa</taxon>
        <taxon>Ecdysozoa</taxon>
        <taxon>Arthropoda</taxon>
        <taxon>Hexapoda</taxon>
        <taxon>Insecta</taxon>
        <taxon>Pterygota</taxon>
        <taxon>Neoptera</taxon>
        <taxon>Paraneoptera</taxon>
        <taxon>Hemiptera</taxon>
        <taxon>Heteroptera</taxon>
        <taxon>Panheteroptera</taxon>
        <taxon>Cimicomorpha</taxon>
        <taxon>Miridae</taxon>
        <taxon>Mirini</taxon>
        <taxon>Apolygus</taxon>
    </lineage>
</organism>
<accession>A0A6A4KF39</accession>
<dbReference type="InterPro" id="IPR029058">
    <property type="entry name" value="AB_hydrolase_fold"/>
</dbReference>
<dbReference type="OrthoDB" id="1735038at2759"/>
<keyword evidence="2" id="KW-0645">Protease</keyword>
<evidence type="ECO:0000256" key="5">
    <source>
        <dbReference type="ARBA" id="ARBA00023180"/>
    </source>
</evidence>
<dbReference type="AlphaFoldDB" id="A0A6A4KF39"/>
<sequence length="453" mass="51829">MASRCLLFVSAIVVWCDVSVARRDVHLSAARYLQLNTDDNISYFQQLLDHDGPLSGTTFDQRYVMDDSCFNSSTGPVFLLIGGEGAMGPIEDSGVVYHYVKRFNALLFQLEHRFYGESWPQHKDMRFLNSQQAVADIANFIQGMRIKYKLKPSNKWVVFGGSYAGSLAAWARQKYPELIHAAVSVSAPLVAQVEFREYDDVVRKAFEAENELCAQNVHNAALQLTDYLRYPVNDRKLMNLFGIYDCPSNWLIPCFTDAVAASVLNVVQYNYHTSMTVADVCRIMNDHQDPDLVNRYALVYRQYHRENNSPVYPEDNTHDDDYSWHYQVCHEFGWLMPSDSQAHLFGESFGTNYLIYSTCSKFQGFTVQNLYQEVDYTNRLHHGLNLNATRVVSILGSLDPWTPLGNRPSSPESPVITIPGSSHCEFLVPRLNDSYIQEAIDYVERLLIDWIRP</sequence>
<dbReference type="Gene3D" id="1.20.120.980">
    <property type="entry name" value="Serine carboxypeptidase S28, SKS domain"/>
    <property type="match status" value="1"/>
</dbReference>
<dbReference type="Gene3D" id="3.40.50.1820">
    <property type="entry name" value="alpha/beta hydrolase"/>
    <property type="match status" value="1"/>
</dbReference>
<dbReference type="PANTHER" id="PTHR11010:SF117">
    <property type="entry name" value="SERINE PROTEASE 16"/>
    <property type="match status" value="1"/>
</dbReference>
<dbReference type="GO" id="GO:0008239">
    <property type="term" value="F:dipeptidyl-peptidase activity"/>
    <property type="evidence" value="ECO:0007669"/>
    <property type="project" value="TreeGrafter"/>
</dbReference>
<reference evidence="6" key="1">
    <citation type="journal article" date="2021" name="Mol. Ecol. Resour.">
        <title>Apolygus lucorum genome provides insights into omnivorousness and mesophyll feeding.</title>
        <authorList>
            <person name="Liu Y."/>
            <person name="Liu H."/>
            <person name="Wang H."/>
            <person name="Huang T."/>
            <person name="Liu B."/>
            <person name="Yang B."/>
            <person name="Yin L."/>
            <person name="Li B."/>
            <person name="Zhang Y."/>
            <person name="Zhang S."/>
            <person name="Jiang F."/>
            <person name="Zhang X."/>
            <person name="Ren Y."/>
            <person name="Wang B."/>
            <person name="Wang S."/>
            <person name="Lu Y."/>
            <person name="Wu K."/>
            <person name="Fan W."/>
            <person name="Wang G."/>
        </authorList>
    </citation>
    <scope>NUCLEOTIDE SEQUENCE</scope>
    <source>
        <strain evidence="6">12Hb</strain>
    </source>
</reference>
<protein>
    <submittedName>
        <fullName evidence="6">Uncharacterized protein</fullName>
    </submittedName>
</protein>
<proteinExistence type="inferred from homology"/>
<dbReference type="GO" id="GO:0006508">
    <property type="term" value="P:proteolysis"/>
    <property type="evidence" value="ECO:0007669"/>
    <property type="project" value="UniProtKB-KW"/>
</dbReference>
<evidence type="ECO:0000256" key="2">
    <source>
        <dbReference type="ARBA" id="ARBA00022670"/>
    </source>
</evidence>
<comment type="caution">
    <text evidence="6">The sequence shown here is derived from an EMBL/GenBank/DDBJ whole genome shotgun (WGS) entry which is preliminary data.</text>
</comment>
<keyword evidence="7" id="KW-1185">Reference proteome</keyword>
<evidence type="ECO:0000313" key="7">
    <source>
        <dbReference type="Proteomes" id="UP000466442"/>
    </source>
</evidence>
<dbReference type="GO" id="GO:0070008">
    <property type="term" value="F:serine-type exopeptidase activity"/>
    <property type="evidence" value="ECO:0007669"/>
    <property type="project" value="InterPro"/>
</dbReference>
<keyword evidence="5" id="KW-0325">Glycoprotein</keyword>
<dbReference type="InterPro" id="IPR042269">
    <property type="entry name" value="Ser_carbopepase_S28_SKS"/>
</dbReference>
<dbReference type="Proteomes" id="UP000466442">
    <property type="component" value="Linkage Group LG1"/>
</dbReference>
<gene>
    <name evidence="6" type="ORF">GE061_000117</name>
</gene>
<name>A0A6A4KF39_APOLU</name>
<evidence type="ECO:0000256" key="1">
    <source>
        <dbReference type="ARBA" id="ARBA00011079"/>
    </source>
</evidence>